<comment type="subcellular location">
    <subcellularLocation>
        <location evidence="1">Membrane</location>
        <topology evidence="1">Single-pass membrane protein</topology>
    </subcellularLocation>
</comment>
<keyword evidence="4 6" id="KW-0472">Membrane</keyword>
<keyword evidence="3 6" id="KW-1133">Transmembrane helix</keyword>
<evidence type="ECO:0000256" key="1">
    <source>
        <dbReference type="ARBA" id="ARBA00004167"/>
    </source>
</evidence>
<organism evidence="7 8">
    <name type="scientific">Phanerochaete sordida</name>
    <dbReference type="NCBI Taxonomy" id="48140"/>
    <lineage>
        <taxon>Eukaryota</taxon>
        <taxon>Fungi</taxon>
        <taxon>Dikarya</taxon>
        <taxon>Basidiomycota</taxon>
        <taxon>Agaricomycotina</taxon>
        <taxon>Agaricomycetes</taxon>
        <taxon>Polyporales</taxon>
        <taxon>Phanerochaetaceae</taxon>
        <taxon>Phanerochaete</taxon>
    </lineage>
</organism>
<dbReference type="Gene3D" id="1.20.5.510">
    <property type="entry name" value="Single helix bin"/>
    <property type="match status" value="1"/>
</dbReference>
<feature type="compositionally biased region" description="Polar residues" evidence="5">
    <location>
        <begin position="423"/>
        <end position="440"/>
    </location>
</feature>
<comment type="caution">
    <text evidence="7">The sequence shown here is derived from an EMBL/GenBank/DDBJ whole genome shotgun (WGS) entry which is preliminary data.</text>
</comment>
<gene>
    <name evidence="7" type="ORF">PsYK624_004440</name>
</gene>
<evidence type="ECO:0000313" key="7">
    <source>
        <dbReference type="EMBL" id="GJE84368.1"/>
    </source>
</evidence>
<evidence type="ECO:0000256" key="6">
    <source>
        <dbReference type="SAM" id="Phobius"/>
    </source>
</evidence>
<dbReference type="InterPro" id="IPR051694">
    <property type="entry name" value="Immunoregulatory_rcpt-like"/>
</dbReference>
<evidence type="ECO:0000256" key="5">
    <source>
        <dbReference type="SAM" id="MobiDB-lite"/>
    </source>
</evidence>
<dbReference type="OrthoDB" id="2756615at2759"/>
<dbReference type="GO" id="GO:0016020">
    <property type="term" value="C:membrane"/>
    <property type="evidence" value="ECO:0007669"/>
    <property type="project" value="UniProtKB-SubCell"/>
</dbReference>
<proteinExistence type="predicted"/>
<protein>
    <submittedName>
        <fullName evidence="7">Uncharacterized protein</fullName>
    </submittedName>
</protein>
<reference evidence="7 8" key="1">
    <citation type="submission" date="2021-08" db="EMBL/GenBank/DDBJ databases">
        <title>Draft Genome Sequence of Phanerochaete sordida strain YK-624.</title>
        <authorList>
            <person name="Mori T."/>
            <person name="Dohra H."/>
            <person name="Suzuki T."/>
            <person name="Kawagishi H."/>
            <person name="Hirai H."/>
        </authorList>
    </citation>
    <scope>NUCLEOTIDE SEQUENCE [LARGE SCALE GENOMIC DNA]</scope>
    <source>
        <strain evidence="7 8">YK-624</strain>
    </source>
</reference>
<dbReference type="EMBL" id="BPQB01000001">
    <property type="protein sequence ID" value="GJE84368.1"/>
    <property type="molecule type" value="Genomic_DNA"/>
</dbReference>
<feature type="compositionally biased region" description="Low complexity" evidence="5">
    <location>
        <begin position="371"/>
        <end position="380"/>
    </location>
</feature>
<evidence type="ECO:0000256" key="3">
    <source>
        <dbReference type="ARBA" id="ARBA00022989"/>
    </source>
</evidence>
<accession>A0A9P3FXG9</accession>
<sequence length="440" mass="45521">MSVRVNLRRSSGESGAIIIDDQSDRIGYLGDWSDLTSGNKAINNGTLKELDASGGGFFFEFTGSQVQVYGVVRPLAAHKTYVATSSTYSVDGNELNTFTSPNLTQEADGIMLFNSGSLPINSHQLTVSVDSASEDYPYLLDYIVFIPAPTLSSNAISFTVGSSSASSSSSSLVNTALSFSGTSTSCTSFGYAGHTGAPQYDVATSHSSHVGPIVGGVIGGVALLAILFGLLFWCLKRRKAQSEDDSSSSMMEGKPTPMIPPGGVPGITPYMLPRDYNGSSANFVAAEQSAPLAPRSVFGGAEAYHANSGKVRSPDALSPYSNATFHGEGSGSRQPLLAGPSGGRAPSEVSSGSGSGAVSTIAFAQDEESAHAGSAYAPAAQRARSPKTGHASHSGQLQAPRPVTTVHADSGLRFPRDADPDESFSQATTQPPAYTPFSES</sequence>
<dbReference type="Proteomes" id="UP000703269">
    <property type="component" value="Unassembled WGS sequence"/>
</dbReference>
<feature type="compositionally biased region" description="Low complexity" evidence="5">
    <location>
        <begin position="347"/>
        <end position="356"/>
    </location>
</feature>
<dbReference type="GO" id="GO:0071944">
    <property type="term" value="C:cell periphery"/>
    <property type="evidence" value="ECO:0007669"/>
    <property type="project" value="UniProtKB-ARBA"/>
</dbReference>
<keyword evidence="2 6" id="KW-0812">Transmembrane</keyword>
<evidence type="ECO:0000256" key="4">
    <source>
        <dbReference type="ARBA" id="ARBA00023136"/>
    </source>
</evidence>
<evidence type="ECO:0000313" key="8">
    <source>
        <dbReference type="Proteomes" id="UP000703269"/>
    </source>
</evidence>
<name>A0A9P3FXG9_9APHY</name>
<dbReference type="AlphaFoldDB" id="A0A9P3FXG9"/>
<feature type="transmembrane region" description="Helical" evidence="6">
    <location>
        <begin position="213"/>
        <end position="235"/>
    </location>
</feature>
<feature type="region of interest" description="Disordered" evidence="5">
    <location>
        <begin position="369"/>
        <end position="440"/>
    </location>
</feature>
<keyword evidence="8" id="KW-1185">Reference proteome</keyword>
<evidence type="ECO:0000256" key="2">
    <source>
        <dbReference type="ARBA" id="ARBA00022692"/>
    </source>
</evidence>
<dbReference type="PANTHER" id="PTHR15549">
    <property type="entry name" value="PAIRED IMMUNOGLOBULIN-LIKE TYPE 2 RECEPTOR"/>
    <property type="match status" value="1"/>
</dbReference>
<feature type="region of interest" description="Disordered" evidence="5">
    <location>
        <begin position="309"/>
        <end position="356"/>
    </location>
</feature>